<dbReference type="Proteomes" id="UP001295794">
    <property type="component" value="Unassembled WGS sequence"/>
</dbReference>
<comment type="caution">
    <text evidence="3">The sequence shown here is derived from an EMBL/GenBank/DDBJ whole genome shotgun (WGS) entry which is preliminary data.</text>
</comment>
<keyword evidence="4" id="KW-1185">Reference proteome</keyword>
<feature type="transmembrane region" description="Helical" evidence="1">
    <location>
        <begin position="214"/>
        <end position="234"/>
    </location>
</feature>
<feature type="transmembrane region" description="Helical" evidence="1">
    <location>
        <begin position="90"/>
        <end position="119"/>
    </location>
</feature>
<feature type="transmembrane region" description="Helical" evidence="1">
    <location>
        <begin position="20"/>
        <end position="41"/>
    </location>
</feature>
<name>A0AAD2H9V4_9AGAR</name>
<dbReference type="Pfam" id="PF20152">
    <property type="entry name" value="DUF6534"/>
    <property type="match status" value="1"/>
</dbReference>
<dbReference type="InterPro" id="IPR045339">
    <property type="entry name" value="DUF6534"/>
</dbReference>
<proteinExistence type="predicted"/>
<feature type="transmembrane region" description="Helical" evidence="1">
    <location>
        <begin position="168"/>
        <end position="194"/>
    </location>
</feature>
<dbReference type="PANTHER" id="PTHR40465:SF1">
    <property type="entry name" value="DUF6534 DOMAIN-CONTAINING PROTEIN"/>
    <property type="match status" value="1"/>
</dbReference>
<reference evidence="3" key="1">
    <citation type="submission" date="2023-11" db="EMBL/GenBank/DDBJ databases">
        <authorList>
            <person name="De Vega J J."/>
            <person name="De Vega J J."/>
        </authorList>
    </citation>
    <scope>NUCLEOTIDE SEQUENCE</scope>
</reference>
<evidence type="ECO:0000256" key="1">
    <source>
        <dbReference type="SAM" id="Phobius"/>
    </source>
</evidence>
<feature type="transmembrane region" description="Helical" evidence="1">
    <location>
        <begin position="240"/>
        <end position="260"/>
    </location>
</feature>
<evidence type="ECO:0000259" key="2">
    <source>
        <dbReference type="Pfam" id="PF20152"/>
    </source>
</evidence>
<dbReference type="AlphaFoldDB" id="A0AAD2H9V4"/>
<feature type="transmembrane region" description="Helical" evidence="1">
    <location>
        <begin position="53"/>
        <end position="78"/>
    </location>
</feature>
<gene>
    <name evidence="3" type="ORF">MYCIT1_LOCUS16889</name>
</gene>
<accession>A0AAD2H9V4</accession>
<keyword evidence="1" id="KW-0812">Transmembrane</keyword>
<sequence>MAPPLTLQPVTLENTLGAVFLGLVVSCILFGVSSLQMYFYYHHYPHDTLLHKSSIAALWVLDALHLSLTVYSTYYYGILGFGDPSRLASIIWFVGPSVSQLHIAINVVIILLVQSLYAYRVWILGGYHHGILGYFVAAVVLGGFGIGICAVTACKVYSISSFRQLPDIAWAIEASFAASTAIDIVISCAMCYYLRKSKGKESRLNSRISVLMQYTLSAGVFTSACSVVCLFTFILMSDNFIFLALTFILTRLYVTSFIAMMNARERSSNGGVSTFESSSPREVQVLTHQWPMGGGAGMMSLDDLEANTQLSPADRKRSTFRPPSQYGSSLAYPPAFTRNAGDKHHGSLGEVWDGSGAIGSMASKHHHALGSESSPRAL</sequence>
<dbReference type="EMBL" id="CAVNYO010000174">
    <property type="protein sequence ID" value="CAK5271672.1"/>
    <property type="molecule type" value="Genomic_DNA"/>
</dbReference>
<evidence type="ECO:0000313" key="3">
    <source>
        <dbReference type="EMBL" id="CAK5271672.1"/>
    </source>
</evidence>
<keyword evidence="1" id="KW-1133">Transmembrane helix</keyword>
<organism evidence="3 4">
    <name type="scientific">Mycena citricolor</name>
    <dbReference type="NCBI Taxonomy" id="2018698"/>
    <lineage>
        <taxon>Eukaryota</taxon>
        <taxon>Fungi</taxon>
        <taxon>Dikarya</taxon>
        <taxon>Basidiomycota</taxon>
        <taxon>Agaricomycotina</taxon>
        <taxon>Agaricomycetes</taxon>
        <taxon>Agaricomycetidae</taxon>
        <taxon>Agaricales</taxon>
        <taxon>Marasmiineae</taxon>
        <taxon>Mycenaceae</taxon>
        <taxon>Mycena</taxon>
    </lineage>
</organism>
<keyword evidence="1" id="KW-0472">Membrane</keyword>
<feature type="transmembrane region" description="Helical" evidence="1">
    <location>
        <begin position="131"/>
        <end position="153"/>
    </location>
</feature>
<evidence type="ECO:0000313" key="4">
    <source>
        <dbReference type="Proteomes" id="UP001295794"/>
    </source>
</evidence>
<protein>
    <recommendedName>
        <fullName evidence="2">DUF6534 domain-containing protein</fullName>
    </recommendedName>
</protein>
<dbReference type="PANTHER" id="PTHR40465">
    <property type="entry name" value="CHROMOSOME 1, WHOLE GENOME SHOTGUN SEQUENCE"/>
    <property type="match status" value="1"/>
</dbReference>
<feature type="domain" description="DUF6534" evidence="2">
    <location>
        <begin position="179"/>
        <end position="265"/>
    </location>
</feature>